<organism evidence="1 2">
    <name type="scientific">Glomus cerebriforme</name>
    <dbReference type="NCBI Taxonomy" id="658196"/>
    <lineage>
        <taxon>Eukaryota</taxon>
        <taxon>Fungi</taxon>
        <taxon>Fungi incertae sedis</taxon>
        <taxon>Mucoromycota</taxon>
        <taxon>Glomeromycotina</taxon>
        <taxon>Glomeromycetes</taxon>
        <taxon>Glomerales</taxon>
        <taxon>Glomeraceae</taxon>
        <taxon>Glomus</taxon>
    </lineage>
</organism>
<evidence type="ECO:0000313" key="2">
    <source>
        <dbReference type="Proteomes" id="UP000265703"/>
    </source>
</evidence>
<name>A0A397S6S5_9GLOM</name>
<evidence type="ECO:0000313" key="1">
    <source>
        <dbReference type="EMBL" id="RIA81688.1"/>
    </source>
</evidence>
<dbReference type="Proteomes" id="UP000265703">
    <property type="component" value="Unassembled WGS sequence"/>
</dbReference>
<dbReference type="OrthoDB" id="2399551at2759"/>
<dbReference type="EMBL" id="QKYT01000758">
    <property type="protein sequence ID" value="RIA81688.1"/>
    <property type="molecule type" value="Genomic_DNA"/>
</dbReference>
<dbReference type="AlphaFoldDB" id="A0A397S6S5"/>
<comment type="caution">
    <text evidence="1">The sequence shown here is derived from an EMBL/GenBank/DDBJ whole genome shotgun (WGS) entry which is preliminary data.</text>
</comment>
<gene>
    <name evidence="1" type="ORF">C1645_744333</name>
</gene>
<sequence>MFASYLNEDGIEAILADREDHSLHEFIDGDKPLHPIIDFDLPVETLNAITSKLSDKQVKNLLCCAFRDTCLEISPKWDKKTMTIAKSSNAKKISLHISTFGMRLPNVAQVMMFTELIYKKLLEGLQGKDIINNIANK</sequence>
<reference evidence="1 2" key="1">
    <citation type="submission" date="2018-06" db="EMBL/GenBank/DDBJ databases">
        <title>Comparative genomics reveals the genomic features of Rhizophagus irregularis, R. cerebriforme, R. diaphanum and Gigaspora rosea, and their symbiotic lifestyle signature.</title>
        <authorList>
            <person name="Morin E."/>
            <person name="San Clemente H."/>
            <person name="Chen E.C.H."/>
            <person name="De La Providencia I."/>
            <person name="Hainaut M."/>
            <person name="Kuo A."/>
            <person name="Kohler A."/>
            <person name="Murat C."/>
            <person name="Tang N."/>
            <person name="Roy S."/>
            <person name="Loubradou J."/>
            <person name="Henrissat B."/>
            <person name="Grigoriev I.V."/>
            <person name="Corradi N."/>
            <person name="Roux C."/>
            <person name="Martin F.M."/>
        </authorList>
    </citation>
    <scope>NUCLEOTIDE SEQUENCE [LARGE SCALE GENOMIC DNA]</scope>
    <source>
        <strain evidence="1 2">DAOM 227022</strain>
    </source>
</reference>
<accession>A0A397S6S5</accession>
<proteinExistence type="predicted"/>
<keyword evidence="2" id="KW-1185">Reference proteome</keyword>
<protein>
    <submittedName>
        <fullName evidence="1">Uncharacterized protein</fullName>
    </submittedName>
</protein>